<keyword evidence="5 8" id="KW-0472">Membrane</keyword>
<evidence type="ECO:0000256" key="6">
    <source>
        <dbReference type="ARBA" id="ARBA00035642"/>
    </source>
</evidence>
<dbReference type="SUPFAM" id="SSF53850">
    <property type="entry name" value="Periplasmic binding protein-like II"/>
    <property type="match status" value="1"/>
</dbReference>
<feature type="transmembrane region" description="Helical" evidence="8">
    <location>
        <begin position="177"/>
        <end position="196"/>
    </location>
</feature>
<evidence type="ECO:0000313" key="10">
    <source>
        <dbReference type="EMBL" id="MFB2893881.1"/>
    </source>
</evidence>
<gene>
    <name evidence="10" type="ORF">ACE1CI_13300</name>
</gene>
<feature type="transmembrane region" description="Helical" evidence="8">
    <location>
        <begin position="18"/>
        <end position="40"/>
    </location>
</feature>
<feature type="transmembrane region" description="Helical" evidence="8">
    <location>
        <begin position="217"/>
        <end position="235"/>
    </location>
</feature>
<dbReference type="PANTHER" id="PTHR30177">
    <property type="entry name" value="GLYCINE BETAINE/L-PROLINE TRANSPORT SYSTEM PERMEASE PROTEIN PROW"/>
    <property type="match status" value="1"/>
</dbReference>
<dbReference type="Gene3D" id="3.40.190.10">
    <property type="entry name" value="Periplasmic binding protein-like II"/>
    <property type="match status" value="1"/>
</dbReference>
<comment type="similarity">
    <text evidence="8">Belongs to the binding-protein-dependent transport system permease family.</text>
</comment>
<accession>A0ABV4XQE7</accession>
<feature type="transmembrane region" description="Helical" evidence="8">
    <location>
        <begin position="61"/>
        <end position="92"/>
    </location>
</feature>
<keyword evidence="4 8" id="KW-1133">Transmembrane helix</keyword>
<evidence type="ECO:0000256" key="1">
    <source>
        <dbReference type="ARBA" id="ARBA00004141"/>
    </source>
</evidence>
<name>A0ABV4XQE7_9CYAN</name>
<organism evidence="10 11">
    <name type="scientific">Floridaenema flaviceps BLCC-F50</name>
    <dbReference type="NCBI Taxonomy" id="3153642"/>
    <lineage>
        <taxon>Bacteria</taxon>
        <taxon>Bacillati</taxon>
        <taxon>Cyanobacteriota</taxon>
        <taxon>Cyanophyceae</taxon>
        <taxon>Oscillatoriophycideae</taxon>
        <taxon>Aerosakkonematales</taxon>
        <taxon>Aerosakkonemataceae</taxon>
        <taxon>Floridanema</taxon>
        <taxon>Floridanema flaviceps</taxon>
    </lineage>
</organism>
<dbReference type="InterPro" id="IPR007210">
    <property type="entry name" value="ABC_Gly_betaine_transp_sub-bd"/>
</dbReference>
<dbReference type="Pfam" id="PF04069">
    <property type="entry name" value="OpuAC"/>
    <property type="match status" value="1"/>
</dbReference>
<evidence type="ECO:0000256" key="7">
    <source>
        <dbReference type="ARBA" id="ARBA00035652"/>
    </source>
</evidence>
<dbReference type="CDD" id="cd06261">
    <property type="entry name" value="TM_PBP2"/>
    <property type="match status" value="1"/>
</dbReference>
<dbReference type="RefSeq" id="WP_413263533.1">
    <property type="nucleotide sequence ID" value="NZ_JBHFNR010000089.1"/>
</dbReference>
<dbReference type="PROSITE" id="PS50928">
    <property type="entry name" value="ABC_TM1"/>
    <property type="match status" value="1"/>
</dbReference>
<dbReference type="CDD" id="cd13613">
    <property type="entry name" value="PBP2_Opu_like_2"/>
    <property type="match status" value="1"/>
</dbReference>
<dbReference type="SUPFAM" id="SSF161098">
    <property type="entry name" value="MetI-like"/>
    <property type="match status" value="1"/>
</dbReference>
<dbReference type="PANTHER" id="PTHR30177:SF4">
    <property type="entry name" value="OSMOPROTECTANT IMPORT PERMEASE PROTEIN OSMW"/>
    <property type="match status" value="1"/>
</dbReference>
<protein>
    <submittedName>
        <fullName evidence="10">Glycine betaine ABC transporter substrate-binding protein</fullName>
    </submittedName>
</protein>
<keyword evidence="3 8" id="KW-0812">Transmembrane</keyword>
<comment type="similarity">
    <text evidence="6">In the C-terminal section; belongs to the OsmX family.</text>
</comment>
<sequence>MFFTEYAPEILLRMGQHLILVAIAMTVATAIGIPLGILIARQPKIAQPILGVANAIQTIPSLAIFGFLISVPFLGGIGTTPAIVALTLYALLPLIRNTYIGINSVDPAIREAGRGMGMTDNELLFQVEIPLALGVILAGVRVATVISVGVATIAAAIGAGGLGVFIFRGIASVNNQLILAGAIPAAFIALSADFFLGWVEKQLTQNRQREGKFHRKIAVASGILILMILGLFVFANRPTAPTIAIGGKNFTEQFILGEILAQHIESRTKLKVDRRFNLGGTFIAHEALKAGKIDGYVEYTGTALTAILKQQPIKNPEIVYQKVKQEYDKKFNLEVMKPLGFNSTYAMIIRGEDARRLKIKTLSEAAKYTPQWQAGFWYEFLERKDGYEGLIKTYGFKFTKPPKQMELGLMYQALKEKQVDFVAANATDGLIPVLDLVILEDDKKYFPPYYPIPVFNQATLKKYPELRKVINELAGLISTQEMQKMNYQVDKQSRPVEEVAREWLKSKKL</sequence>
<feature type="transmembrane region" description="Helical" evidence="8">
    <location>
        <begin position="150"/>
        <end position="171"/>
    </location>
</feature>
<comment type="similarity">
    <text evidence="7">In the N-terminal section; belongs to the binding-protein-dependent transport system permease family.</text>
</comment>
<evidence type="ECO:0000256" key="8">
    <source>
        <dbReference type="RuleBase" id="RU363032"/>
    </source>
</evidence>
<dbReference type="InterPro" id="IPR035906">
    <property type="entry name" value="MetI-like_sf"/>
</dbReference>
<evidence type="ECO:0000259" key="9">
    <source>
        <dbReference type="PROSITE" id="PS50928"/>
    </source>
</evidence>
<reference evidence="10 11" key="1">
    <citation type="submission" date="2024-09" db="EMBL/GenBank/DDBJ databases">
        <title>Floridaenema gen nov. (Aerosakkonemataceae, Aerosakkonematales ord. nov., Cyanobacteria) from benthic tropical and subtropical fresh waters, with the description of four new species.</title>
        <authorList>
            <person name="Moretto J.A."/>
            <person name="Berthold D.E."/>
            <person name="Lefler F.W."/>
            <person name="Huang I.-S."/>
            <person name="Laughinghouse H. IV."/>
        </authorList>
    </citation>
    <scope>NUCLEOTIDE SEQUENCE [LARGE SCALE GENOMIC DNA]</scope>
    <source>
        <strain evidence="10 11">BLCC-F50</strain>
    </source>
</reference>
<dbReference type="Proteomes" id="UP001576784">
    <property type="component" value="Unassembled WGS sequence"/>
</dbReference>
<comment type="subcellular location">
    <subcellularLocation>
        <location evidence="8">Cell membrane</location>
        <topology evidence="8">Multi-pass membrane protein</topology>
    </subcellularLocation>
    <subcellularLocation>
        <location evidence="1">Membrane</location>
        <topology evidence="1">Multi-pass membrane protein</topology>
    </subcellularLocation>
</comment>
<evidence type="ECO:0000256" key="5">
    <source>
        <dbReference type="ARBA" id="ARBA00023136"/>
    </source>
</evidence>
<feature type="domain" description="ABC transmembrane type-1" evidence="9">
    <location>
        <begin position="14"/>
        <end position="196"/>
    </location>
</feature>
<dbReference type="EMBL" id="JBHFNR010000089">
    <property type="protein sequence ID" value="MFB2893881.1"/>
    <property type="molecule type" value="Genomic_DNA"/>
</dbReference>
<dbReference type="Pfam" id="PF00528">
    <property type="entry name" value="BPD_transp_1"/>
    <property type="match status" value="1"/>
</dbReference>
<comment type="caution">
    <text evidence="10">The sequence shown here is derived from an EMBL/GenBank/DDBJ whole genome shotgun (WGS) entry which is preliminary data.</text>
</comment>
<dbReference type="Gene3D" id="1.10.3720.10">
    <property type="entry name" value="MetI-like"/>
    <property type="match status" value="1"/>
</dbReference>
<dbReference type="InterPro" id="IPR051204">
    <property type="entry name" value="ABC_transp_perm/SBD"/>
</dbReference>
<evidence type="ECO:0000256" key="2">
    <source>
        <dbReference type="ARBA" id="ARBA00022448"/>
    </source>
</evidence>
<evidence type="ECO:0000256" key="4">
    <source>
        <dbReference type="ARBA" id="ARBA00022989"/>
    </source>
</evidence>
<keyword evidence="11" id="KW-1185">Reference proteome</keyword>
<proteinExistence type="inferred from homology"/>
<dbReference type="InterPro" id="IPR000515">
    <property type="entry name" value="MetI-like"/>
</dbReference>
<keyword evidence="2 8" id="KW-0813">Transport</keyword>
<dbReference type="Gene3D" id="3.40.190.120">
    <property type="entry name" value="Osmoprotection protein (prox), domain 2"/>
    <property type="match status" value="1"/>
</dbReference>
<evidence type="ECO:0000256" key="3">
    <source>
        <dbReference type="ARBA" id="ARBA00022692"/>
    </source>
</evidence>
<evidence type="ECO:0000313" key="11">
    <source>
        <dbReference type="Proteomes" id="UP001576784"/>
    </source>
</evidence>